<dbReference type="SUPFAM" id="SSF48452">
    <property type="entry name" value="TPR-like"/>
    <property type="match status" value="2"/>
</dbReference>
<dbReference type="AlphaFoldDB" id="A0A4U0F0E9"/>
<keyword evidence="4" id="KW-1185">Reference proteome</keyword>
<dbReference type="Proteomes" id="UP000307657">
    <property type="component" value="Unassembled WGS sequence"/>
</dbReference>
<feature type="repeat" description="TPR" evidence="1">
    <location>
        <begin position="301"/>
        <end position="334"/>
    </location>
</feature>
<protein>
    <submittedName>
        <fullName evidence="3">Uncharacterized protein</fullName>
    </submittedName>
</protein>
<evidence type="ECO:0000256" key="2">
    <source>
        <dbReference type="SAM" id="SignalP"/>
    </source>
</evidence>
<sequence length="463" mass="52874">MKTKITLLIAMLFLGFNVSFAQSDQELDLNTLSIFSEYAKAKNYDAAYKPFMELRNRNPKFNLAIYHYGERILDHKIENSSGSEKVAFINDLVKLYDERGTHFASKTLKGQYMAKSCQLQYEFKDELQMTDNQLYECFDNAFKTDAKTFKNPQSLYTYFKLMVNLYDAGKKPAEELFTKYDEISEKIEDEIKHYTNLLNKYVPADDTEDEPKLSPKDAKRVKSYTSYLKAYDQISSGMDRDLGDRANCENLIPLYTRNYEANKNDGLWLQRAMNRLFTKECTDDPLFVKIVEQKNSLDPSADTAYYIGLLKEKSGEDTEALKYYNQAVDLETDNYEKGKILYRIATGFKKKGSYGQARNYYQKALAANPSMGKAHIAIAQMYASSAKNCGNDNFSQRAVFWLAAQEARKAGRVDPNLANASRDYAANYTAKAPTKSEIFEKGNAGTTIKIGCWIGRSVKVPNL</sequence>
<accession>A0A4U0F0E9</accession>
<organism evidence="3 4">
    <name type="scientific">Pontimicrobium aquaticum</name>
    <dbReference type="NCBI Taxonomy" id="2565367"/>
    <lineage>
        <taxon>Bacteria</taxon>
        <taxon>Pseudomonadati</taxon>
        <taxon>Bacteroidota</taxon>
        <taxon>Flavobacteriia</taxon>
        <taxon>Flavobacteriales</taxon>
        <taxon>Flavobacteriaceae</taxon>
        <taxon>Pontimicrobium</taxon>
    </lineage>
</organism>
<evidence type="ECO:0000313" key="3">
    <source>
        <dbReference type="EMBL" id="TJY37688.1"/>
    </source>
</evidence>
<dbReference type="Gene3D" id="1.25.40.10">
    <property type="entry name" value="Tetratricopeptide repeat domain"/>
    <property type="match status" value="1"/>
</dbReference>
<dbReference type="RefSeq" id="WP_136839773.1">
    <property type="nucleotide sequence ID" value="NZ_SUPL01000001.1"/>
</dbReference>
<feature type="signal peptide" evidence="2">
    <location>
        <begin position="1"/>
        <end position="21"/>
    </location>
</feature>
<feature type="repeat" description="TPR" evidence="1">
    <location>
        <begin position="338"/>
        <end position="371"/>
    </location>
</feature>
<evidence type="ECO:0000313" key="4">
    <source>
        <dbReference type="Proteomes" id="UP000307657"/>
    </source>
</evidence>
<evidence type="ECO:0000256" key="1">
    <source>
        <dbReference type="PROSITE-ProRule" id="PRU00339"/>
    </source>
</evidence>
<proteinExistence type="predicted"/>
<keyword evidence="1" id="KW-0802">TPR repeat</keyword>
<gene>
    <name evidence="3" type="ORF">E5167_00080</name>
</gene>
<dbReference type="PROSITE" id="PS50005">
    <property type="entry name" value="TPR"/>
    <property type="match status" value="2"/>
</dbReference>
<name>A0A4U0F0E9_9FLAO</name>
<dbReference type="InterPro" id="IPR019734">
    <property type="entry name" value="TPR_rpt"/>
</dbReference>
<comment type="caution">
    <text evidence="3">The sequence shown here is derived from an EMBL/GenBank/DDBJ whole genome shotgun (WGS) entry which is preliminary data.</text>
</comment>
<dbReference type="EMBL" id="SUPL01000001">
    <property type="protein sequence ID" value="TJY37688.1"/>
    <property type="molecule type" value="Genomic_DNA"/>
</dbReference>
<dbReference type="InterPro" id="IPR011990">
    <property type="entry name" value="TPR-like_helical_dom_sf"/>
</dbReference>
<dbReference type="OrthoDB" id="1522899at2"/>
<keyword evidence="2" id="KW-0732">Signal</keyword>
<feature type="chain" id="PRO_5020584861" evidence="2">
    <location>
        <begin position="22"/>
        <end position="463"/>
    </location>
</feature>
<dbReference type="SMART" id="SM00028">
    <property type="entry name" value="TPR"/>
    <property type="match status" value="2"/>
</dbReference>
<reference evidence="3 4" key="1">
    <citation type="submission" date="2019-04" db="EMBL/GenBank/DDBJ databases">
        <title>Lacinutrix sp. nov., isolated from marine water.</title>
        <authorList>
            <person name="Kim W."/>
        </authorList>
    </citation>
    <scope>NUCLEOTIDE SEQUENCE [LARGE SCALE GENOMIC DNA]</scope>
    <source>
        <strain evidence="3 4">CAU 1491</strain>
    </source>
</reference>